<dbReference type="EMBL" id="VUJV01000003">
    <property type="protein sequence ID" value="KAA1419371.1"/>
    <property type="molecule type" value="Genomic_DNA"/>
</dbReference>
<feature type="region of interest" description="Disordered" evidence="2">
    <location>
        <begin position="397"/>
        <end position="444"/>
    </location>
</feature>
<keyword evidence="3" id="KW-0472">Membrane</keyword>
<evidence type="ECO:0000313" key="5">
    <source>
        <dbReference type="EMBL" id="KAA1419371.1"/>
    </source>
</evidence>
<evidence type="ECO:0000256" key="3">
    <source>
        <dbReference type="SAM" id="Phobius"/>
    </source>
</evidence>
<reference evidence="5 6" key="1">
    <citation type="submission" date="2019-09" db="EMBL/GenBank/DDBJ databases">
        <title>Nocardioides panacisoli sp. nov., isolated from the soil of a ginseng field.</title>
        <authorList>
            <person name="Cho C."/>
        </authorList>
    </citation>
    <scope>NUCLEOTIDE SEQUENCE [LARGE SCALE GENOMIC DNA]</scope>
    <source>
        <strain evidence="5 6">BN130099</strain>
    </source>
</reference>
<proteinExistence type="inferred from homology"/>
<organism evidence="5 6">
    <name type="scientific">Nocardioides humilatus</name>
    <dbReference type="NCBI Taxonomy" id="2607660"/>
    <lineage>
        <taxon>Bacteria</taxon>
        <taxon>Bacillati</taxon>
        <taxon>Actinomycetota</taxon>
        <taxon>Actinomycetes</taxon>
        <taxon>Propionibacteriales</taxon>
        <taxon>Nocardioidaceae</taxon>
        <taxon>Nocardioides</taxon>
    </lineage>
</organism>
<comment type="similarity">
    <text evidence="1">Belongs to the LytR/CpsA/Psr (LCP) family.</text>
</comment>
<dbReference type="AlphaFoldDB" id="A0A5B1LF48"/>
<dbReference type="NCBIfam" id="TIGR00350">
    <property type="entry name" value="lytR_cpsA_psr"/>
    <property type="match status" value="1"/>
</dbReference>
<dbReference type="InterPro" id="IPR050922">
    <property type="entry name" value="LytR/CpsA/Psr_CW_biosynth"/>
</dbReference>
<feature type="compositionally biased region" description="Polar residues" evidence="2">
    <location>
        <begin position="397"/>
        <end position="407"/>
    </location>
</feature>
<reference evidence="5 6" key="2">
    <citation type="submission" date="2019-09" db="EMBL/GenBank/DDBJ databases">
        <authorList>
            <person name="Jin C."/>
        </authorList>
    </citation>
    <scope>NUCLEOTIDE SEQUENCE [LARGE SCALE GENOMIC DNA]</scope>
    <source>
        <strain evidence="5 6">BN130099</strain>
    </source>
</reference>
<dbReference type="PANTHER" id="PTHR33392">
    <property type="entry name" value="POLYISOPRENYL-TEICHOIC ACID--PEPTIDOGLYCAN TEICHOIC ACID TRANSFERASE TAGU"/>
    <property type="match status" value="1"/>
</dbReference>
<name>A0A5B1LF48_9ACTN</name>
<dbReference type="Proteomes" id="UP000325003">
    <property type="component" value="Unassembled WGS sequence"/>
</dbReference>
<keyword evidence="3" id="KW-0812">Transmembrane</keyword>
<feature type="region of interest" description="Disordered" evidence="2">
    <location>
        <begin position="1"/>
        <end position="42"/>
    </location>
</feature>
<evidence type="ECO:0000313" key="6">
    <source>
        <dbReference type="Proteomes" id="UP000325003"/>
    </source>
</evidence>
<feature type="compositionally biased region" description="Gly residues" evidence="2">
    <location>
        <begin position="417"/>
        <end position="431"/>
    </location>
</feature>
<accession>A0A5B1LF48</accession>
<dbReference type="PANTHER" id="PTHR33392:SF6">
    <property type="entry name" value="POLYISOPRENYL-TEICHOIC ACID--PEPTIDOGLYCAN TEICHOIC ACID TRANSFERASE TAGU"/>
    <property type="match status" value="1"/>
</dbReference>
<dbReference type="InterPro" id="IPR004474">
    <property type="entry name" value="LytR_CpsA_psr"/>
</dbReference>
<dbReference type="Gene3D" id="3.40.630.190">
    <property type="entry name" value="LCP protein"/>
    <property type="match status" value="1"/>
</dbReference>
<gene>
    <name evidence="5" type="ORF">F0U44_13110</name>
</gene>
<dbReference type="Pfam" id="PF03816">
    <property type="entry name" value="LytR_cpsA_psr"/>
    <property type="match status" value="1"/>
</dbReference>
<evidence type="ECO:0000256" key="1">
    <source>
        <dbReference type="ARBA" id="ARBA00006068"/>
    </source>
</evidence>
<feature type="compositionally biased region" description="Basic and acidic residues" evidence="2">
    <location>
        <begin position="434"/>
        <end position="444"/>
    </location>
</feature>
<sequence length="444" mass="48088">MRDGARSHCAAPAATAQPGDTLTDIPEDDTFIGDPESGRKGRVRRVKASVTNRQVAGKRRLRKRHTVAKVITSALLVLGTATATTVVMIYHNWNSNLNHVDLTKQLPGDERPPKPEVEGPKEPLNILVMGSDTRDCDGCNIDGLTGDGERSDTTILLHLSADRKRAYGVSIPRDTLVDRPACYGEDGKVIDDGATDTIWNEAFSVGGAACTIRQFEKASHVRIDNYIVIDFQGFKDMVNALDGVEVCIPEDIDDTEHGITLEAGTREIKGTEALSYVRVRHVGDGTDPQRIRRQQAFMAAMINKAISGGMLVRPDRLVKFLNAVTGSIQTDYDNIAQLADLGQGFAGIGLDNIKFVTTPWFYSTAQVGRVEWMQPAVTELWKLVRDDKPLTKQFTEQAISASDNPDGTPTPPSEGQTGNGGKGNNGNGDGGLSESERENAGLCT</sequence>
<protein>
    <submittedName>
        <fullName evidence="5">LytR family transcriptional regulator</fullName>
    </submittedName>
</protein>
<evidence type="ECO:0000256" key="2">
    <source>
        <dbReference type="SAM" id="MobiDB-lite"/>
    </source>
</evidence>
<evidence type="ECO:0000259" key="4">
    <source>
        <dbReference type="Pfam" id="PF03816"/>
    </source>
</evidence>
<feature type="transmembrane region" description="Helical" evidence="3">
    <location>
        <begin position="67"/>
        <end position="90"/>
    </location>
</feature>
<comment type="caution">
    <text evidence="5">The sequence shown here is derived from an EMBL/GenBank/DDBJ whole genome shotgun (WGS) entry which is preliminary data.</text>
</comment>
<keyword evidence="6" id="KW-1185">Reference proteome</keyword>
<keyword evidence="3" id="KW-1133">Transmembrane helix</keyword>
<feature type="domain" description="Cell envelope-related transcriptional attenuator" evidence="4">
    <location>
        <begin position="150"/>
        <end position="306"/>
    </location>
</feature>